<gene>
    <name evidence="1" type="ORF">LCGC14_0956690</name>
</gene>
<reference evidence="1" key="1">
    <citation type="journal article" date="2015" name="Nature">
        <title>Complex archaea that bridge the gap between prokaryotes and eukaryotes.</title>
        <authorList>
            <person name="Spang A."/>
            <person name="Saw J.H."/>
            <person name="Jorgensen S.L."/>
            <person name="Zaremba-Niedzwiedzka K."/>
            <person name="Martijn J."/>
            <person name="Lind A.E."/>
            <person name="van Eijk R."/>
            <person name="Schleper C."/>
            <person name="Guy L."/>
            <person name="Ettema T.J."/>
        </authorList>
    </citation>
    <scope>NUCLEOTIDE SEQUENCE</scope>
</reference>
<evidence type="ECO:0000313" key="1">
    <source>
        <dbReference type="EMBL" id="KKN18349.1"/>
    </source>
</evidence>
<accession>A0A0F9NKC8</accession>
<dbReference type="AlphaFoldDB" id="A0A0F9NKC8"/>
<comment type="caution">
    <text evidence="1">The sequence shown here is derived from an EMBL/GenBank/DDBJ whole genome shotgun (WGS) entry which is preliminary data.</text>
</comment>
<organism evidence="1">
    <name type="scientific">marine sediment metagenome</name>
    <dbReference type="NCBI Taxonomy" id="412755"/>
    <lineage>
        <taxon>unclassified sequences</taxon>
        <taxon>metagenomes</taxon>
        <taxon>ecological metagenomes</taxon>
    </lineage>
</organism>
<protein>
    <submittedName>
        <fullName evidence="1">Uncharacterized protein</fullName>
    </submittedName>
</protein>
<proteinExistence type="predicted"/>
<sequence length="60" mass="7411">METKFYKTISEEEIKKELEHVKKINLYECNEEYQHFCIYYKGKWCTRCIPLEKGIMKLKT</sequence>
<name>A0A0F9NKC8_9ZZZZ</name>
<dbReference type="EMBL" id="LAZR01003436">
    <property type="protein sequence ID" value="KKN18349.1"/>
    <property type="molecule type" value="Genomic_DNA"/>
</dbReference>